<keyword evidence="6" id="KW-0406">Ion transport</keyword>
<keyword evidence="3 6" id="KW-0812">Transmembrane</keyword>
<name>A0A944D8G8_DENI1</name>
<evidence type="ECO:0000256" key="1">
    <source>
        <dbReference type="ARBA" id="ARBA00004429"/>
    </source>
</evidence>
<feature type="transmembrane region" description="Helical" evidence="6">
    <location>
        <begin position="69"/>
        <end position="89"/>
    </location>
</feature>
<keyword evidence="6" id="KW-0813">Transport</keyword>
<keyword evidence="6" id="KW-0739">Sodium transport</keyword>
<comment type="caution">
    <text evidence="7">The sequence shown here is derived from an EMBL/GenBank/DDBJ whole genome shotgun (WGS) entry which is preliminary data.</text>
</comment>
<dbReference type="GO" id="GO:0015385">
    <property type="term" value="F:sodium:proton antiporter activity"/>
    <property type="evidence" value="ECO:0007669"/>
    <property type="project" value="UniProtKB-UniRule"/>
</dbReference>
<dbReference type="EMBL" id="JAEKFT010000001">
    <property type="protein sequence ID" value="MBT0959852.1"/>
    <property type="molecule type" value="Genomic_DNA"/>
</dbReference>
<keyword evidence="4 6" id="KW-1133">Transmembrane helix</keyword>
<dbReference type="RefSeq" id="WP_214359598.1">
    <property type="nucleotide sequence ID" value="NZ_JAEKFT010000001.1"/>
</dbReference>
<comment type="catalytic activity">
    <reaction evidence="6">
        <text>Na(+)(in) + 2 H(+)(out) = Na(+)(out) + 2 H(+)(in)</text>
        <dbReference type="Rhea" id="RHEA:29251"/>
        <dbReference type="ChEBI" id="CHEBI:15378"/>
        <dbReference type="ChEBI" id="CHEBI:29101"/>
    </reaction>
</comment>
<dbReference type="PANTHER" id="PTHR30341:SF0">
    <property type="entry name" value="NA(+)_H(+) ANTIPORTER NHAA"/>
    <property type="match status" value="1"/>
</dbReference>
<dbReference type="GO" id="GO:0006885">
    <property type="term" value="P:regulation of pH"/>
    <property type="evidence" value="ECO:0007669"/>
    <property type="project" value="UniProtKB-UniRule"/>
</dbReference>
<keyword evidence="6" id="KW-0050">Antiport</keyword>
<dbReference type="PANTHER" id="PTHR30341">
    <property type="entry name" value="SODIUM ION/PROTON ANTIPORTER NHAA-RELATED"/>
    <property type="match status" value="1"/>
</dbReference>
<dbReference type="Pfam" id="PF06965">
    <property type="entry name" value="Na_H_antiport_1"/>
    <property type="match status" value="1"/>
</dbReference>
<comment type="similarity">
    <text evidence="6">Belongs to the NhaA Na(+)/H(+) (TC 2.A.33) antiporter family.</text>
</comment>
<reference evidence="8" key="1">
    <citation type="journal article" date="2022" name="ISME J.">
        <title>Genetic and phylogenetic analysis of dissimilatory iodate-reducing bacteria identifies potential niches across the world's oceans.</title>
        <authorList>
            <person name="Reyes-Umana V."/>
            <person name="Henning Z."/>
            <person name="Lee K."/>
            <person name="Barnum T.P."/>
            <person name="Coates J.D."/>
        </authorList>
    </citation>
    <scope>NUCLEOTIDE SEQUENCE [LARGE SCALE GENOMIC DNA]</scope>
    <source>
        <strain evidence="8">IR12</strain>
    </source>
</reference>
<evidence type="ECO:0000313" key="7">
    <source>
        <dbReference type="EMBL" id="MBT0959852.1"/>
    </source>
</evidence>
<dbReference type="InterPro" id="IPR004670">
    <property type="entry name" value="NhaA"/>
</dbReference>
<evidence type="ECO:0000256" key="4">
    <source>
        <dbReference type="ARBA" id="ARBA00022989"/>
    </source>
</evidence>
<dbReference type="AlphaFoldDB" id="A0A944D8G8"/>
<organism evidence="7 8">
    <name type="scientific">Denitromonas iodatirespirans</name>
    <dbReference type="NCBI Taxonomy" id="2795389"/>
    <lineage>
        <taxon>Bacteria</taxon>
        <taxon>Pseudomonadati</taxon>
        <taxon>Pseudomonadota</taxon>
        <taxon>Betaproteobacteria</taxon>
        <taxon>Rhodocyclales</taxon>
        <taxon>Zoogloeaceae</taxon>
        <taxon>Denitromonas</taxon>
    </lineage>
</organism>
<feature type="transmembrane region" description="Helical" evidence="6">
    <location>
        <begin position="391"/>
        <end position="410"/>
    </location>
</feature>
<evidence type="ECO:0000256" key="5">
    <source>
        <dbReference type="ARBA" id="ARBA00023136"/>
    </source>
</evidence>
<dbReference type="Gene3D" id="1.20.1530.10">
    <property type="entry name" value="Na+/H+ antiporter like domain"/>
    <property type="match status" value="1"/>
</dbReference>
<dbReference type="GO" id="GO:0005886">
    <property type="term" value="C:plasma membrane"/>
    <property type="evidence" value="ECO:0007669"/>
    <property type="project" value="UniProtKB-SubCell"/>
</dbReference>
<keyword evidence="6" id="KW-0915">Sodium</keyword>
<protein>
    <recommendedName>
        <fullName evidence="6">Na(+)/H(+) antiporter NhaA</fullName>
    </recommendedName>
    <alternativeName>
        <fullName evidence="6">Sodium/proton antiporter NhaA</fullName>
    </alternativeName>
</protein>
<keyword evidence="2 6" id="KW-1003">Cell membrane</keyword>
<dbReference type="NCBIfam" id="TIGR00773">
    <property type="entry name" value="NhaA"/>
    <property type="match status" value="1"/>
</dbReference>
<dbReference type="Proteomes" id="UP000694660">
    <property type="component" value="Unassembled WGS sequence"/>
</dbReference>
<dbReference type="InterPro" id="IPR023171">
    <property type="entry name" value="Na/H_antiporter_dom_sf"/>
</dbReference>
<evidence type="ECO:0000256" key="3">
    <source>
        <dbReference type="ARBA" id="ARBA00022692"/>
    </source>
</evidence>
<dbReference type="HAMAP" id="MF_01844">
    <property type="entry name" value="NhaA"/>
    <property type="match status" value="1"/>
</dbReference>
<evidence type="ECO:0000313" key="8">
    <source>
        <dbReference type="Proteomes" id="UP000694660"/>
    </source>
</evidence>
<feature type="transmembrane region" description="Helical" evidence="6">
    <location>
        <begin position="141"/>
        <end position="161"/>
    </location>
</feature>
<comment type="function">
    <text evidence="6">Na(+)/H(+) antiporter that extrudes sodium in exchange for external protons.</text>
</comment>
<comment type="subcellular location">
    <subcellularLocation>
        <location evidence="1">Cell inner membrane</location>
        <topology evidence="1">Multi-pass membrane protein</topology>
    </subcellularLocation>
    <subcellularLocation>
        <location evidence="6">Cell membrane</location>
        <topology evidence="6">Multi-pass membrane protein</topology>
    </subcellularLocation>
</comment>
<keyword evidence="8" id="KW-1185">Reference proteome</keyword>
<feature type="transmembrane region" description="Helical" evidence="6">
    <location>
        <begin position="416"/>
        <end position="439"/>
    </location>
</feature>
<feature type="transmembrane region" description="Helical" evidence="6">
    <location>
        <begin position="347"/>
        <end position="370"/>
    </location>
</feature>
<evidence type="ECO:0000256" key="6">
    <source>
        <dbReference type="HAMAP-Rule" id="MF_01844"/>
    </source>
</evidence>
<feature type="transmembrane region" description="Helical" evidence="6">
    <location>
        <begin position="220"/>
        <end position="235"/>
    </location>
</feature>
<feature type="transmembrane region" description="Helical" evidence="6">
    <location>
        <begin position="196"/>
        <end position="213"/>
    </location>
</feature>
<feature type="transmembrane region" description="Helical" evidence="6">
    <location>
        <begin position="168"/>
        <end position="190"/>
    </location>
</feature>
<keyword evidence="5 6" id="KW-0472">Membrane</keyword>
<accession>A0A944D8G8</accession>
<feature type="transmembrane region" description="Helical" evidence="6">
    <location>
        <begin position="31"/>
        <end position="49"/>
    </location>
</feature>
<proteinExistence type="inferred from homology"/>
<sequence>MTIDKPALERTIDKLREPFASFIKAQTTTSGFLLLALFAAMALANSPLADHYEAIRHFRIGMVFGSQEVSWSALHLVNDGLIAFFFVLLGLEVKRELLAGELKDRQRVRLLLAAALGGMVVPASLYVVIHLGMGGDQVQGWGIPMATDTALAIAVLAALGARVPRAAVAFLVGVAIIDDIGAIIIIAVVYTEQVSLPALAASALLFSVLMAFNRAGLRHPVVYALAGVMLWIAIVRSGVHASIAGVVVAITVPARPRIAPESLKRKVHGAVDDVPDDAPPEAVLGEGKTHRKIAKLESLAQVATTPLRRWEDGLELPVALIVLPLFVFMNAGLPVDTDDLAQILTDPVGLGVMVALIVGKPAGLLTGIFIAERCGWATRPEALSWRRLFGIGALAGIGFTMSTFIANLAFDPASSALAVAKLSIMAASMIAAITGYCALRFSPSGADTT</sequence>
<feature type="transmembrane region" description="Helical" evidence="6">
    <location>
        <begin position="110"/>
        <end position="129"/>
    </location>
</feature>
<evidence type="ECO:0000256" key="2">
    <source>
        <dbReference type="ARBA" id="ARBA00022475"/>
    </source>
</evidence>
<gene>
    <name evidence="6 7" type="primary">nhaA</name>
    <name evidence="7" type="ORF">I8J34_01590</name>
</gene>
<feature type="transmembrane region" description="Helical" evidence="6">
    <location>
        <begin position="316"/>
        <end position="335"/>
    </location>
</feature>